<dbReference type="Gene3D" id="2.60.120.260">
    <property type="entry name" value="Galactose-binding domain-like"/>
    <property type="match status" value="2"/>
</dbReference>
<feature type="signal peptide" evidence="2">
    <location>
        <begin position="1"/>
        <end position="24"/>
    </location>
</feature>
<proteinExistence type="predicted"/>
<feature type="region of interest" description="Disordered" evidence="1">
    <location>
        <begin position="372"/>
        <end position="404"/>
    </location>
</feature>
<evidence type="ECO:0000313" key="4">
    <source>
        <dbReference type="Proteomes" id="UP001222325"/>
    </source>
</evidence>
<reference evidence="3" key="1">
    <citation type="submission" date="2023-03" db="EMBL/GenBank/DDBJ databases">
        <title>Massive genome expansion in bonnet fungi (Mycena s.s.) driven by repeated elements and novel gene families across ecological guilds.</title>
        <authorList>
            <consortium name="Lawrence Berkeley National Laboratory"/>
            <person name="Harder C.B."/>
            <person name="Miyauchi S."/>
            <person name="Viragh M."/>
            <person name="Kuo A."/>
            <person name="Thoen E."/>
            <person name="Andreopoulos B."/>
            <person name="Lu D."/>
            <person name="Skrede I."/>
            <person name="Drula E."/>
            <person name="Henrissat B."/>
            <person name="Morin E."/>
            <person name="Kohler A."/>
            <person name="Barry K."/>
            <person name="LaButti K."/>
            <person name="Morin E."/>
            <person name="Salamov A."/>
            <person name="Lipzen A."/>
            <person name="Mereny Z."/>
            <person name="Hegedus B."/>
            <person name="Baldrian P."/>
            <person name="Stursova M."/>
            <person name="Weitz H."/>
            <person name="Taylor A."/>
            <person name="Grigoriev I.V."/>
            <person name="Nagy L.G."/>
            <person name="Martin F."/>
            <person name="Kauserud H."/>
        </authorList>
    </citation>
    <scope>NUCLEOTIDE SEQUENCE</scope>
    <source>
        <strain evidence="3">CBHHK173m</strain>
    </source>
</reference>
<sequence>MVSKLLYSLLALVTVDFAVSSAQGEATSVDFNKAPVFSKPVHSPGLANHSIFPRAAALDFNASQWIWTNELSAPGGTAPVGARAFRKDFVAPLGKTPVQADIIITVDNALTMFVNGAAVGTGENWQNAERFCVALQPCLNVFAVTATNNEFFAGLLATIQITYSDGTTSTIVSDTTWRFSITVPDDYEQLSYDDNNWTPAVAEGAYGVAPWGQISIPSADSAPGLSLSQASWIWTDEVANGAAPVGARAFRKTYTPPTGQTATSAKIIITADDEYSLYVNSVLVGSGTSWQVAQTYTVDLSPASNVVFAVYAVNNIGPAGLLAAIEITLSECSCSSGVIFVTDAGWKSYIGTPYGFQLAGYDDSRWPAATVEGPEGMAPWGNTTTSSSPGSATALPGAPGSASANTANATLKAINSTVNATSKLSFATAA</sequence>
<evidence type="ECO:0000256" key="2">
    <source>
        <dbReference type="SAM" id="SignalP"/>
    </source>
</evidence>
<accession>A0AAD6U563</accession>
<organism evidence="3 4">
    <name type="scientific">Mycena belliarum</name>
    <dbReference type="NCBI Taxonomy" id="1033014"/>
    <lineage>
        <taxon>Eukaryota</taxon>
        <taxon>Fungi</taxon>
        <taxon>Dikarya</taxon>
        <taxon>Basidiomycota</taxon>
        <taxon>Agaricomycotina</taxon>
        <taxon>Agaricomycetes</taxon>
        <taxon>Agaricomycetidae</taxon>
        <taxon>Agaricales</taxon>
        <taxon>Marasmiineae</taxon>
        <taxon>Mycenaceae</taxon>
        <taxon>Mycena</taxon>
    </lineage>
</organism>
<protein>
    <recommendedName>
        <fullName evidence="5">Carbohydrate-binding module family 67 protein</fullName>
    </recommendedName>
</protein>
<dbReference type="AlphaFoldDB" id="A0AAD6U563"/>
<evidence type="ECO:0000313" key="3">
    <source>
        <dbReference type="EMBL" id="KAJ7090337.1"/>
    </source>
</evidence>
<dbReference type="EMBL" id="JARJCN010000022">
    <property type="protein sequence ID" value="KAJ7090337.1"/>
    <property type="molecule type" value="Genomic_DNA"/>
</dbReference>
<gene>
    <name evidence="3" type="ORF">B0H15DRAFT_260486</name>
</gene>
<evidence type="ECO:0008006" key="5">
    <source>
        <dbReference type="Google" id="ProtNLM"/>
    </source>
</evidence>
<keyword evidence="2" id="KW-0732">Signal</keyword>
<feature type="chain" id="PRO_5042203520" description="Carbohydrate-binding module family 67 protein" evidence="2">
    <location>
        <begin position="25"/>
        <end position="430"/>
    </location>
</feature>
<comment type="caution">
    <text evidence="3">The sequence shown here is derived from an EMBL/GenBank/DDBJ whole genome shotgun (WGS) entry which is preliminary data.</text>
</comment>
<name>A0AAD6U563_9AGAR</name>
<dbReference type="Proteomes" id="UP001222325">
    <property type="component" value="Unassembled WGS sequence"/>
</dbReference>
<keyword evidence="4" id="KW-1185">Reference proteome</keyword>
<evidence type="ECO:0000256" key="1">
    <source>
        <dbReference type="SAM" id="MobiDB-lite"/>
    </source>
</evidence>
<feature type="compositionally biased region" description="Low complexity" evidence="1">
    <location>
        <begin position="383"/>
        <end position="404"/>
    </location>
</feature>